<accession>A0A139SUT9</accession>
<dbReference type="AlphaFoldDB" id="A0A139SUT9"/>
<proteinExistence type="predicted"/>
<dbReference type="OrthoDB" id="8904858at2"/>
<gene>
    <name evidence="1" type="ORF">AXK11_00860</name>
</gene>
<comment type="caution">
    <text evidence="1">The sequence shown here is derived from an EMBL/GenBank/DDBJ whole genome shotgun (WGS) entry which is preliminary data.</text>
</comment>
<name>A0A139SUT9_9BACT</name>
<evidence type="ECO:0000313" key="2">
    <source>
        <dbReference type="Proteomes" id="UP000070058"/>
    </source>
</evidence>
<keyword evidence="2" id="KW-1185">Reference proteome</keyword>
<reference evidence="2" key="1">
    <citation type="submission" date="2016-02" db="EMBL/GenBank/DDBJ databases">
        <authorList>
            <person name="Sanders J.G."/>
            <person name="Lin J.Y."/>
            <person name="Wertz J.T."/>
            <person name="Russell J.A."/>
            <person name="Moreau C.S."/>
            <person name="Powell S."/>
        </authorList>
    </citation>
    <scope>NUCLEOTIDE SEQUENCE [LARGE SCALE GENOMIC DNA]</scope>
    <source>
        <strain evidence="2">CAG34</strain>
    </source>
</reference>
<sequence>MKVTVEIPEQLVRQAKALSALRGVPLRQLVSEALEARVTARNFDQAVGEASPPWMTGFGGLSHLHEENMRIDKLIEEEFGQIEKAS</sequence>
<dbReference type="EMBL" id="LSZQ01000002">
    <property type="protein sequence ID" value="KXU38231.1"/>
    <property type="molecule type" value="Genomic_DNA"/>
</dbReference>
<evidence type="ECO:0000313" key="1">
    <source>
        <dbReference type="EMBL" id="KXU38231.1"/>
    </source>
</evidence>
<organism evidence="1 2">
    <name type="scientific">Cephaloticoccus primus</name>
    <dbReference type="NCBI Taxonomy" id="1548207"/>
    <lineage>
        <taxon>Bacteria</taxon>
        <taxon>Pseudomonadati</taxon>
        <taxon>Verrucomicrobiota</taxon>
        <taxon>Opitutia</taxon>
        <taxon>Opitutales</taxon>
        <taxon>Opitutaceae</taxon>
        <taxon>Cephaloticoccus</taxon>
    </lineage>
</organism>
<protein>
    <submittedName>
        <fullName evidence="1">Uncharacterized protein</fullName>
    </submittedName>
</protein>
<dbReference type="Proteomes" id="UP000070058">
    <property type="component" value="Unassembled WGS sequence"/>
</dbReference>
<dbReference type="RefSeq" id="WP_068628120.1">
    <property type="nucleotide sequence ID" value="NZ_LSZQ01000002.1"/>
</dbReference>